<accession>A0A7R8URI1</accession>
<name>A0A7R8URI1_HERIL</name>
<dbReference type="SUPFAM" id="SSF52058">
    <property type="entry name" value="L domain-like"/>
    <property type="match status" value="1"/>
</dbReference>
<dbReference type="Gene3D" id="3.80.10.10">
    <property type="entry name" value="Ribonuclease Inhibitor"/>
    <property type="match status" value="2"/>
</dbReference>
<dbReference type="AlphaFoldDB" id="A0A7R8URI1"/>
<protein>
    <submittedName>
        <fullName evidence="5">Uncharacterized protein</fullName>
    </submittedName>
</protein>
<dbReference type="InParanoid" id="A0A7R8URI1"/>
<proteinExistence type="predicted"/>
<feature type="signal peptide" evidence="4">
    <location>
        <begin position="1"/>
        <end position="24"/>
    </location>
</feature>
<keyword evidence="6" id="KW-1185">Reference proteome</keyword>
<keyword evidence="4" id="KW-0732">Signal</keyword>
<dbReference type="SMART" id="SM00369">
    <property type="entry name" value="LRR_TYP"/>
    <property type="match status" value="5"/>
</dbReference>
<sequence>MDNFLKLIILTLMVIFANKNFSNGNKVRYESVEKACEKCSCIGTKDRTNFRRYILDCSMTKLNYILAGWPAEFGDNQTGTEIIASFSGNPIRELPQLPETDAVVSFSCRHCNITEIGSAVFVDVVNIKRVDLSWNGITGDELRVDVFRGRFSSREYDPIPLEELDLSHNLILTLERRAFEHIPHLKILNLAYNKFDLIDPTTMAALSTVSELTQLDLSYNHLKTLPGTFFHPFNHIHKLHIEGNLLETIPDCFNQLANSLKSLHISVNPIKIISADSLLGFKNLKFLNMSHMPVLKTVSSGTFAHLKSLEVVICKDNPQLETFDVESLKLATDLKQLDLSNCNLSRLNVDFEFEMPIENQTKYWQNLHKVRLSENPWECNCFMAHTLEGMVLYNNATKYSNFKARCATPYELAGTLLDDLTVEKACQPLSTNMQAVPDPPLEGHPFLRPKAIVLTIIASVVIIGIGFVVGFAIVMIRRKLSQSSTLFTTPIRYTTVRNSTMSTMSSATVE</sequence>
<gene>
    <name evidence="5" type="ORF">HERILL_LOCUS8151</name>
</gene>
<reference evidence="5 6" key="1">
    <citation type="submission" date="2020-11" db="EMBL/GenBank/DDBJ databases">
        <authorList>
            <person name="Wallbank WR R."/>
            <person name="Pardo Diaz C."/>
            <person name="Kozak K."/>
            <person name="Martin S."/>
            <person name="Jiggins C."/>
            <person name="Moest M."/>
            <person name="Warren A I."/>
            <person name="Generalovic N T."/>
            <person name="Byers J.R.P. K."/>
            <person name="Montejo-Kovacevich G."/>
            <person name="Yen C E."/>
        </authorList>
    </citation>
    <scope>NUCLEOTIDE SEQUENCE [LARGE SCALE GENOMIC DNA]</scope>
</reference>
<keyword evidence="3" id="KW-0812">Transmembrane</keyword>
<feature type="chain" id="PRO_5031571304" evidence="4">
    <location>
        <begin position="25"/>
        <end position="510"/>
    </location>
</feature>
<dbReference type="PROSITE" id="PS51450">
    <property type="entry name" value="LRR"/>
    <property type="match status" value="1"/>
</dbReference>
<dbReference type="Proteomes" id="UP000594454">
    <property type="component" value="Chromosome 3"/>
</dbReference>
<keyword evidence="1" id="KW-0433">Leucine-rich repeat</keyword>
<keyword evidence="3" id="KW-0472">Membrane</keyword>
<evidence type="ECO:0000256" key="2">
    <source>
        <dbReference type="ARBA" id="ARBA00022737"/>
    </source>
</evidence>
<dbReference type="Pfam" id="PF00560">
    <property type="entry name" value="LRR_1"/>
    <property type="match status" value="1"/>
</dbReference>
<dbReference type="OMA" id="CSMVIPK"/>
<dbReference type="Pfam" id="PF13855">
    <property type="entry name" value="LRR_8"/>
    <property type="match status" value="1"/>
</dbReference>
<evidence type="ECO:0000313" key="5">
    <source>
        <dbReference type="EMBL" id="CAD7085300.1"/>
    </source>
</evidence>
<dbReference type="PANTHER" id="PTHR24366:SF96">
    <property type="entry name" value="LEUCINE RICH REPEAT CONTAINING 53"/>
    <property type="match status" value="1"/>
</dbReference>
<dbReference type="FunCoup" id="A0A7R8URI1">
    <property type="interactions" value="21"/>
</dbReference>
<dbReference type="EMBL" id="LR899011">
    <property type="protein sequence ID" value="CAD7085300.1"/>
    <property type="molecule type" value="Genomic_DNA"/>
</dbReference>
<evidence type="ECO:0000256" key="3">
    <source>
        <dbReference type="SAM" id="Phobius"/>
    </source>
</evidence>
<dbReference type="InterPro" id="IPR003591">
    <property type="entry name" value="Leu-rich_rpt_typical-subtyp"/>
</dbReference>
<dbReference type="PANTHER" id="PTHR24366">
    <property type="entry name" value="IG(IMMUNOGLOBULIN) AND LRR(LEUCINE RICH REPEAT) DOMAINS"/>
    <property type="match status" value="1"/>
</dbReference>
<evidence type="ECO:0000256" key="1">
    <source>
        <dbReference type="ARBA" id="ARBA00022614"/>
    </source>
</evidence>
<evidence type="ECO:0000313" key="6">
    <source>
        <dbReference type="Proteomes" id="UP000594454"/>
    </source>
</evidence>
<organism evidence="5 6">
    <name type="scientific">Hermetia illucens</name>
    <name type="common">Black soldier fly</name>
    <dbReference type="NCBI Taxonomy" id="343691"/>
    <lineage>
        <taxon>Eukaryota</taxon>
        <taxon>Metazoa</taxon>
        <taxon>Ecdysozoa</taxon>
        <taxon>Arthropoda</taxon>
        <taxon>Hexapoda</taxon>
        <taxon>Insecta</taxon>
        <taxon>Pterygota</taxon>
        <taxon>Neoptera</taxon>
        <taxon>Endopterygota</taxon>
        <taxon>Diptera</taxon>
        <taxon>Brachycera</taxon>
        <taxon>Stratiomyomorpha</taxon>
        <taxon>Stratiomyidae</taxon>
        <taxon>Hermetiinae</taxon>
        <taxon>Hermetia</taxon>
    </lineage>
</organism>
<dbReference type="InterPro" id="IPR001611">
    <property type="entry name" value="Leu-rich_rpt"/>
</dbReference>
<evidence type="ECO:0000256" key="4">
    <source>
        <dbReference type="SAM" id="SignalP"/>
    </source>
</evidence>
<keyword evidence="2" id="KW-0677">Repeat</keyword>
<keyword evidence="3" id="KW-1133">Transmembrane helix</keyword>
<dbReference type="InterPro" id="IPR032675">
    <property type="entry name" value="LRR_dom_sf"/>
</dbReference>
<dbReference type="OrthoDB" id="635273at2759"/>
<feature type="transmembrane region" description="Helical" evidence="3">
    <location>
        <begin position="451"/>
        <end position="476"/>
    </location>
</feature>